<dbReference type="AlphaFoldDB" id="A0A1T5BV35"/>
<dbReference type="Proteomes" id="UP000190541">
    <property type="component" value="Unassembled WGS sequence"/>
</dbReference>
<sequence>MLQVMLKNNFRSAIVGYGVLAATLGGATMPANAQEGASARAERFNGHGFAQITAGDRTFYIDRAGKRLFDSYIEDIGSADTAAQPLGVVTKDGRYGVLARSGGWVLPPEYQQIDTRFGAFWKVMKDGKHSLYSREEGMLLPFFDDVGYLDGRYFDVKAGTKWGVYDREAAQLAIPAKYDGFDYCGGCGRKSDYVYAQRDGKWGIMGFDGQVRVPFAYEHEHWGMRSDEWVRSFSKNGRPVVVHIPTGREFSADGRDPLEILAGGELVVQVNGRYGLIDHDANEILPAEYERITVPNANDFRGYHGPYAIVEKGGRKGVYQRGKGVLIPPQWDDVNVYDDYFALAKDGRWGLYDTTGRELLAPSYTAVTHVNDYFYSSGSKGITIFKTRQKALYGLYFAETGQVVSPKFHEIDLASLTYDGPDAVVVGEHQGEQAVYDFTGRELLPLGYASWSLWDTSSLRYFVVTKAGKQGLYDAELQREIIPPAFDQLRKLPGSGPIVLTVNGDYGDYRYGIRRMDGQEAVPAEYTVYDSVGGTFALLSGARNGGPAILIDGRRGVVTKLPARYAQSVRYPGLVLISDDSVRAQLYSPVLGKSVPNSKFAFAYAYDDRTEDALLERFSPFGLGWVRVDGRYGLLDTAGNWVTEPVYDRVLDFNAHGIAVGARYFPASDWRSQVGYVAYQFLGRDGRPLSSEVYTAPNEFLMAMDYFTGRHLVIRRVEENTGELRAGIADSTGQVLVPPKYDGVEVFNNGAYFLLSVGYKFGIADRSGQIILPVEFDNLLLNRYEKGTEITFPMLCYKNGEWQYYTDKGEVLQVEGVPSGTFTVNTGLW</sequence>
<gene>
    <name evidence="2" type="ORF">SAMN05660226_01774</name>
</gene>
<dbReference type="Pfam" id="PF14903">
    <property type="entry name" value="WG_beta_rep"/>
    <property type="match status" value="3"/>
</dbReference>
<protein>
    <submittedName>
        <fullName evidence="2">WG containing repeat-containing protein</fullName>
    </submittedName>
</protein>
<proteinExistence type="predicted"/>
<keyword evidence="1" id="KW-0732">Signal</keyword>
<feature type="signal peptide" evidence="1">
    <location>
        <begin position="1"/>
        <end position="33"/>
    </location>
</feature>
<dbReference type="EMBL" id="FUYS01000003">
    <property type="protein sequence ID" value="SKB51001.1"/>
    <property type="molecule type" value="Genomic_DNA"/>
</dbReference>
<organism evidence="2 3">
    <name type="scientific">Parapedobacter luteus</name>
    <dbReference type="NCBI Taxonomy" id="623280"/>
    <lineage>
        <taxon>Bacteria</taxon>
        <taxon>Pseudomonadati</taxon>
        <taxon>Bacteroidota</taxon>
        <taxon>Sphingobacteriia</taxon>
        <taxon>Sphingobacteriales</taxon>
        <taxon>Sphingobacteriaceae</taxon>
        <taxon>Parapedobacter</taxon>
    </lineage>
</organism>
<keyword evidence="3" id="KW-1185">Reference proteome</keyword>
<reference evidence="2 3" key="1">
    <citation type="submission" date="2017-02" db="EMBL/GenBank/DDBJ databases">
        <authorList>
            <person name="Peterson S.W."/>
        </authorList>
    </citation>
    <scope>NUCLEOTIDE SEQUENCE [LARGE SCALE GENOMIC DNA]</scope>
    <source>
        <strain evidence="2 3">DSM 22899</strain>
    </source>
</reference>
<feature type="chain" id="PRO_5013205135" evidence="1">
    <location>
        <begin position="34"/>
        <end position="829"/>
    </location>
</feature>
<dbReference type="STRING" id="623280.SAMN05660226_01774"/>
<dbReference type="InterPro" id="IPR032774">
    <property type="entry name" value="WG_beta_rep"/>
</dbReference>
<dbReference type="PANTHER" id="PTHR37841:SF1">
    <property type="entry name" value="DUF3298 DOMAIN-CONTAINING PROTEIN"/>
    <property type="match status" value="1"/>
</dbReference>
<dbReference type="PANTHER" id="PTHR37841">
    <property type="entry name" value="GLR2918 PROTEIN"/>
    <property type="match status" value="1"/>
</dbReference>
<name>A0A1T5BV35_9SPHI</name>
<dbReference type="OrthoDB" id="5464673at2"/>
<dbReference type="RefSeq" id="WP_079716438.1">
    <property type="nucleotide sequence ID" value="NZ_FUYS01000003.1"/>
</dbReference>
<evidence type="ECO:0000256" key="1">
    <source>
        <dbReference type="SAM" id="SignalP"/>
    </source>
</evidence>
<evidence type="ECO:0000313" key="3">
    <source>
        <dbReference type="Proteomes" id="UP000190541"/>
    </source>
</evidence>
<accession>A0A1T5BV35</accession>
<evidence type="ECO:0000313" key="2">
    <source>
        <dbReference type="EMBL" id="SKB51001.1"/>
    </source>
</evidence>